<accession>A0A4D9DA58</accession>
<organism evidence="1 2">
    <name type="scientific">Nannochloropsis salina CCMP1776</name>
    <dbReference type="NCBI Taxonomy" id="1027361"/>
    <lineage>
        <taxon>Eukaryota</taxon>
        <taxon>Sar</taxon>
        <taxon>Stramenopiles</taxon>
        <taxon>Ochrophyta</taxon>
        <taxon>Eustigmatophyceae</taxon>
        <taxon>Eustigmatales</taxon>
        <taxon>Monodopsidaceae</taxon>
        <taxon>Microchloropsis</taxon>
        <taxon>Microchloropsis salina</taxon>
    </lineage>
</organism>
<dbReference type="OrthoDB" id="205700at2759"/>
<gene>
    <name evidence="1" type="ORF">NSK_003018</name>
</gene>
<dbReference type="Proteomes" id="UP000355283">
    <property type="component" value="Unassembled WGS sequence"/>
</dbReference>
<keyword evidence="2" id="KW-1185">Reference proteome</keyword>
<reference evidence="1 2" key="1">
    <citation type="submission" date="2019-01" db="EMBL/GenBank/DDBJ databases">
        <title>Nuclear Genome Assembly of the Microalgal Biofuel strain Nannochloropsis salina CCMP1776.</title>
        <authorList>
            <person name="Hovde B."/>
        </authorList>
    </citation>
    <scope>NUCLEOTIDE SEQUENCE [LARGE SCALE GENOMIC DNA]</scope>
    <source>
        <strain evidence="1 2">CCMP1776</strain>
    </source>
</reference>
<sequence>MMLLPPEAPQSFISTSTNLMIAASRYIKDVPSTLTDMADEAADAVASTPAYTNPDGSYTNAGEVVEEVYNGVNTELPPPYYAVAFALVLLVVSGIQQLSLGNVFDDEEKSASSSGAVARRMNMRNRSFFKKK</sequence>
<dbReference type="AlphaFoldDB" id="A0A4D9DA58"/>
<comment type="caution">
    <text evidence="1">The sequence shown here is derived from an EMBL/GenBank/DDBJ whole genome shotgun (WGS) entry which is preliminary data.</text>
</comment>
<evidence type="ECO:0000313" key="1">
    <source>
        <dbReference type="EMBL" id="TFJ85508.1"/>
    </source>
</evidence>
<dbReference type="EMBL" id="SDOX01000011">
    <property type="protein sequence ID" value="TFJ85508.1"/>
    <property type="molecule type" value="Genomic_DNA"/>
</dbReference>
<name>A0A4D9DA58_9STRA</name>
<protein>
    <submittedName>
        <fullName evidence="1">Uncharacterized protein</fullName>
    </submittedName>
</protein>
<evidence type="ECO:0000313" key="2">
    <source>
        <dbReference type="Proteomes" id="UP000355283"/>
    </source>
</evidence>
<proteinExistence type="predicted"/>